<sequence length="575" mass="64961">MSPLKRNDPSFTYSSGSEAEGSSPSRKRARNDVDESFRGVQNIKVFIVTSKLGNDEFVALEKLAQSRALSTGAQRKGLTVLKLCNSPEAADMIVTNIRMRKRFERTIDWKLAKGKAVVTPEWLIDSVNLGTPQACEAYAAIQDLHETTEENCPEPCEKCENAIDSDNEPHDGPLSPTTTEVDWVSHELEAAPPKCDISKLSYLSNYCCQRPSPLKCPNQELVEQLAVIMRFRDLEGEAMQMLAYEKTIATIKAFPKKITEDTLEEFSKLPYVGQKTMTKTREFLSLGHILETKTILASERYESLSLFTQVFGIGASVARQLYDVHGLRTIEQLHLFYDVDAIVDKDEDVADPDEPPEFRIPHALRLMDELNLKIPRSEVESIRDLVMSELEKIEPGYVGILVGGYRRGKQESNDVDIVIGHSDPSTAKAKITGLSKKLTRRLYKKGVVTNVMHLSSFRAPNAMRTAHWDSLEKALTVFILPPNLKNPKAPRVHRRVDLIFAAPQSFWTAVVGWSGSKMFQRDLRRWAKDKKMLKFDSTGITHRWDSKQIVASSEEDVFRILGLEYVSPEWRNADL</sequence>
<dbReference type="InterPro" id="IPR001726">
    <property type="entry name" value="TdT/Mu"/>
</dbReference>
<evidence type="ECO:0000313" key="17">
    <source>
        <dbReference type="Proteomes" id="UP000305067"/>
    </source>
</evidence>
<dbReference type="SMART" id="SM00483">
    <property type="entry name" value="POLXc"/>
    <property type="match status" value="1"/>
</dbReference>
<dbReference type="GO" id="GO:0005634">
    <property type="term" value="C:nucleus"/>
    <property type="evidence" value="ECO:0007669"/>
    <property type="project" value="TreeGrafter"/>
</dbReference>
<dbReference type="FunFam" id="3.30.210.10:FF:000005">
    <property type="entry name" value="DNA polymerase IV"/>
    <property type="match status" value="1"/>
</dbReference>
<comment type="catalytic activity">
    <reaction evidence="12">
        <text>DNA(n) + a 2'-deoxyribonucleoside 5'-triphosphate = DNA(n+1) + diphosphate</text>
        <dbReference type="Rhea" id="RHEA:22508"/>
        <dbReference type="Rhea" id="RHEA-COMP:17339"/>
        <dbReference type="Rhea" id="RHEA-COMP:17340"/>
        <dbReference type="ChEBI" id="CHEBI:33019"/>
        <dbReference type="ChEBI" id="CHEBI:61560"/>
        <dbReference type="ChEBI" id="CHEBI:173112"/>
        <dbReference type="EC" id="2.7.7.7"/>
    </reaction>
</comment>
<dbReference type="GO" id="GO:0003677">
    <property type="term" value="F:DNA binding"/>
    <property type="evidence" value="ECO:0007669"/>
    <property type="project" value="UniProtKB-KW"/>
</dbReference>
<evidence type="ECO:0000256" key="7">
    <source>
        <dbReference type="ARBA" id="ARBA00022763"/>
    </source>
</evidence>
<dbReference type="InterPro" id="IPR043519">
    <property type="entry name" value="NT_sf"/>
</dbReference>
<keyword evidence="8" id="KW-0239">DNA-directed DNA polymerase</keyword>
<dbReference type="STRING" id="1884261.A0A5C3QYR1"/>
<dbReference type="GO" id="GO:0016829">
    <property type="term" value="F:lyase activity"/>
    <property type="evidence" value="ECO:0007669"/>
    <property type="project" value="UniProtKB-KW"/>
</dbReference>
<evidence type="ECO:0000256" key="5">
    <source>
        <dbReference type="ARBA" id="ARBA00022695"/>
    </source>
</evidence>
<dbReference type="InterPro" id="IPR002054">
    <property type="entry name" value="DNA-dir_DNA_pol_X"/>
</dbReference>
<feature type="compositionally biased region" description="Low complexity" evidence="14">
    <location>
        <begin position="14"/>
        <end position="24"/>
    </location>
</feature>
<dbReference type="InterPro" id="IPR010996">
    <property type="entry name" value="HHH_MUS81"/>
</dbReference>
<dbReference type="SUPFAM" id="SSF47802">
    <property type="entry name" value="DNA polymerase beta, N-terminal domain-like"/>
    <property type="match status" value="1"/>
</dbReference>
<feature type="domain" description="BRCT" evidence="15">
    <location>
        <begin position="35"/>
        <end position="140"/>
    </location>
</feature>
<dbReference type="InterPro" id="IPR028207">
    <property type="entry name" value="DNA_pol_B_palm_palm"/>
</dbReference>
<name>A0A5C3QYR1_9AGAR</name>
<evidence type="ECO:0000256" key="10">
    <source>
        <dbReference type="ARBA" id="ARBA00023204"/>
    </source>
</evidence>
<dbReference type="EMBL" id="ML178814">
    <property type="protein sequence ID" value="TFL07155.1"/>
    <property type="molecule type" value="Genomic_DNA"/>
</dbReference>
<dbReference type="Pfam" id="PF14716">
    <property type="entry name" value="HHH_8"/>
    <property type="match status" value="1"/>
</dbReference>
<keyword evidence="9" id="KW-0238">DNA-binding</keyword>
<dbReference type="OrthoDB" id="205514at2759"/>
<organism evidence="16 17">
    <name type="scientific">Pterulicium gracile</name>
    <dbReference type="NCBI Taxonomy" id="1884261"/>
    <lineage>
        <taxon>Eukaryota</taxon>
        <taxon>Fungi</taxon>
        <taxon>Dikarya</taxon>
        <taxon>Basidiomycota</taxon>
        <taxon>Agaricomycotina</taxon>
        <taxon>Agaricomycetes</taxon>
        <taxon>Agaricomycetidae</taxon>
        <taxon>Agaricales</taxon>
        <taxon>Pleurotineae</taxon>
        <taxon>Pterulaceae</taxon>
        <taxon>Pterulicium</taxon>
    </lineage>
</organism>
<dbReference type="Gene3D" id="3.30.460.10">
    <property type="entry name" value="Beta Polymerase, domain 2"/>
    <property type="match status" value="1"/>
</dbReference>
<dbReference type="GO" id="GO:0006303">
    <property type="term" value="P:double-strand break repair via nonhomologous end joining"/>
    <property type="evidence" value="ECO:0007669"/>
    <property type="project" value="TreeGrafter"/>
</dbReference>
<dbReference type="InterPro" id="IPR001357">
    <property type="entry name" value="BRCT_dom"/>
</dbReference>
<evidence type="ECO:0000259" key="15">
    <source>
        <dbReference type="PROSITE" id="PS50172"/>
    </source>
</evidence>
<dbReference type="PROSITE" id="PS00522">
    <property type="entry name" value="DNA_POLYMERASE_X"/>
    <property type="match status" value="1"/>
</dbReference>
<reference evidence="16 17" key="1">
    <citation type="journal article" date="2019" name="Nat. Ecol. Evol.">
        <title>Megaphylogeny resolves global patterns of mushroom evolution.</title>
        <authorList>
            <person name="Varga T."/>
            <person name="Krizsan K."/>
            <person name="Foldi C."/>
            <person name="Dima B."/>
            <person name="Sanchez-Garcia M."/>
            <person name="Sanchez-Ramirez S."/>
            <person name="Szollosi G.J."/>
            <person name="Szarkandi J.G."/>
            <person name="Papp V."/>
            <person name="Albert L."/>
            <person name="Andreopoulos W."/>
            <person name="Angelini C."/>
            <person name="Antonin V."/>
            <person name="Barry K.W."/>
            <person name="Bougher N.L."/>
            <person name="Buchanan P."/>
            <person name="Buyck B."/>
            <person name="Bense V."/>
            <person name="Catcheside P."/>
            <person name="Chovatia M."/>
            <person name="Cooper J."/>
            <person name="Damon W."/>
            <person name="Desjardin D."/>
            <person name="Finy P."/>
            <person name="Geml J."/>
            <person name="Haridas S."/>
            <person name="Hughes K."/>
            <person name="Justo A."/>
            <person name="Karasinski D."/>
            <person name="Kautmanova I."/>
            <person name="Kiss B."/>
            <person name="Kocsube S."/>
            <person name="Kotiranta H."/>
            <person name="LaButti K.M."/>
            <person name="Lechner B.E."/>
            <person name="Liimatainen K."/>
            <person name="Lipzen A."/>
            <person name="Lukacs Z."/>
            <person name="Mihaltcheva S."/>
            <person name="Morgado L.N."/>
            <person name="Niskanen T."/>
            <person name="Noordeloos M.E."/>
            <person name="Ohm R.A."/>
            <person name="Ortiz-Santana B."/>
            <person name="Ovrebo C."/>
            <person name="Racz N."/>
            <person name="Riley R."/>
            <person name="Savchenko A."/>
            <person name="Shiryaev A."/>
            <person name="Soop K."/>
            <person name="Spirin V."/>
            <person name="Szebenyi C."/>
            <person name="Tomsovsky M."/>
            <person name="Tulloss R.E."/>
            <person name="Uehling J."/>
            <person name="Grigoriev I.V."/>
            <person name="Vagvolgyi C."/>
            <person name="Papp T."/>
            <person name="Martin F.M."/>
            <person name="Miettinen O."/>
            <person name="Hibbett D.S."/>
            <person name="Nagy L.G."/>
        </authorList>
    </citation>
    <scope>NUCLEOTIDE SEQUENCE [LARGE SCALE GENOMIC DNA]</scope>
    <source>
        <strain evidence="16 17">CBS 309.79</strain>
    </source>
</reference>
<evidence type="ECO:0000313" key="16">
    <source>
        <dbReference type="EMBL" id="TFL07155.1"/>
    </source>
</evidence>
<evidence type="ECO:0000256" key="8">
    <source>
        <dbReference type="ARBA" id="ARBA00022932"/>
    </source>
</evidence>
<dbReference type="Proteomes" id="UP000305067">
    <property type="component" value="Unassembled WGS sequence"/>
</dbReference>
<keyword evidence="11" id="KW-0456">Lyase</keyword>
<keyword evidence="5" id="KW-0548">Nucleotidyltransferase</keyword>
<proteinExistence type="inferred from homology"/>
<dbReference type="PANTHER" id="PTHR11276:SF28">
    <property type="entry name" value="DNA POLYMERASE LAMBDA"/>
    <property type="match status" value="1"/>
</dbReference>
<keyword evidence="3" id="KW-0237">DNA synthesis</keyword>
<keyword evidence="4" id="KW-0808">Transferase</keyword>
<dbReference type="SUPFAM" id="SSF52113">
    <property type="entry name" value="BRCT domain"/>
    <property type="match status" value="1"/>
</dbReference>
<dbReference type="GO" id="GO:0006260">
    <property type="term" value="P:DNA replication"/>
    <property type="evidence" value="ECO:0007669"/>
    <property type="project" value="UniProtKB-KW"/>
</dbReference>
<evidence type="ECO:0000256" key="4">
    <source>
        <dbReference type="ARBA" id="ARBA00022679"/>
    </source>
</evidence>
<dbReference type="EC" id="2.7.7.7" evidence="2"/>
<dbReference type="Pfam" id="PF14791">
    <property type="entry name" value="DNA_pol_B_thumb"/>
    <property type="match status" value="1"/>
</dbReference>
<dbReference type="GO" id="GO:0003887">
    <property type="term" value="F:DNA-directed DNA polymerase activity"/>
    <property type="evidence" value="ECO:0007669"/>
    <property type="project" value="UniProtKB-KW"/>
</dbReference>
<evidence type="ECO:0000256" key="14">
    <source>
        <dbReference type="SAM" id="MobiDB-lite"/>
    </source>
</evidence>
<dbReference type="PRINTS" id="PR00869">
    <property type="entry name" value="DNAPOLX"/>
</dbReference>
<evidence type="ECO:0000256" key="9">
    <source>
        <dbReference type="ARBA" id="ARBA00023125"/>
    </source>
</evidence>
<dbReference type="PANTHER" id="PTHR11276">
    <property type="entry name" value="DNA POLYMERASE TYPE-X FAMILY MEMBER"/>
    <property type="match status" value="1"/>
</dbReference>
<evidence type="ECO:0000256" key="11">
    <source>
        <dbReference type="ARBA" id="ARBA00023239"/>
    </source>
</evidence>
<evidence type="ECO:0000256" key="12">
    <source>
        <dbReference type="ARBA" id="ARBA00049244"/>
    </source>
</evidence>
<feature type="active site" description="Nucleophile; Schiff-base intermediate with DNA; for 5'-dRP lyase activity" evidence="13">
    <location>
        <position position="279"/>
    </location>
</feature>
<evidence type="ECO:0000256" key="2">
    <source>
        <dbReference type="ARBA" id="ARBA00012417"/>
    </source>
</evidence>
<dbReference type="InterPro" id="IPR037160">
    <property type="entry name" value="DNA_Pol_thumb_sf"/>
</dbReference>
<dbReference type="PRINTS" id="PR00871">
    <property type="entry name" value="DNAPOLXTDT"/>
</dbReference>
<dbReference type="Gene3D" id="3.30.210.10">
    <property type="entry name" value="DNA polymerase, thumb domain"/>
    <property type="match status" value="1"/>
</dbReference>
<dbReference type="InterPro" id="IPR022312">
    <property type="entry name" value="DNA_pol_X"/>
</dbReference>
<keyword evidence="10" id="KW-0234">DNA repair</keyword>
<evidence type="ECO:0000256" key="3">
    <source>
        <dbReference type="ARBA" id="ARBA00022634"/>
    </source>
</evidence>
<dbReference type="Pfam" id="PF14792">
    <property type="entry name" value="DNA_pol_B_palm"/>
    <property type="match status" value="1"/>
</dbReference>
<protein>
    <recommendedName>
        <fullName evidence="2">DNA-directed DNA polymerase</fullName>
        <ecNumber evidence="2">2.7.7.7</ecNumber>
    </recommendedName>
</protein>
<dbReference type="InterPro" id="IPR019843">
    <property type="entry name" value="DNA_pol-X_BS"/>
</dbReference>
<dbReference type="InterPro" id="IPR036420">
    <property type="entry name" value="BRCT_dom_sf"/>
</dbReference>
<dbReference type="InterPro" id="IPR027421">
    <property type="entry name" value="DNA_pol_lamdba_lyase_dom_sf"/>
</dbReference>
<feature type="region of interest" description="Disordered" evidence="14">
    <location>
        <begin position="1"/>
        <end position="33"/>
    </location>
</feature>
<dbReference type="CDD" id="cd00141">
    <property type="entry name" value="NT_POLXc"/>
    <property type="match status" value="1"/>
</dbReference>
<dbReference type="SUPFAM" id="SSF81585">
    <property type="entry name" value="PsbU/PolX domain-like"/>
    <property type="match status" value="1"/>
</dbReference>
<evidence type="ECO:0000256" key="6">
    <source>
        <dbReference type="ARBA" id="ARBA00022705"/>
    </source>
</evidence>
<keyword evidence="17" id="KW-1185">Reference proteome</keyword>
<dbReference type="SUPFAM" id="SSF81301">
    <property type="entry name" value="Nucleotidyltransferase"/>
    <property type="match status" value="1"/>
</dbReference>
<dbReference type="Gene3D" id="1.10.150.20">
    <property type="entry name" value="5' to 3' exonuclease, C-terminal subdomain"/>
    <property type="match status" value="1"/>
</dbReference>
<dbReference type="InterPro" id="IPR029398">
    <property type="entry name" value="PolB_thumb"/>
</dbReference>
<dbReference type="PROSITE" id="PS50172">
    <property type="entry name" value="BRCT"/>
    <property type="match status" value="1"/>
</dbReference>
<comment type="similarity">
    <text evidence="1">Belongs to the DNA polymerase type-X family.</text>
</comment>
<accession>A0A5C3QYR1</accession>
<dbReference type="FunFam" id="1.10.150.110:FF:000005">
    <property type="entry name" value="DNA polymerase POL4"/>
    <property type="match status" value="1"/>
</dbReference>
<evidence type="ECO:0000256" key="1">
    <source>
        <dbReference type="ARBA" id="ARBA00008323"/>
    </source>
</evidence>
<dbReference type="AlphaFoldDB" id="A0A5C3QYR1"/>
<keyword evidence="6" id="KW-0235">DNA replication</keyword>
<keyword evidence="7" id="KW-0227">DNA damage</keyword>
<gene>
    <name evidence="16" type="ORF">BDV98DRAFT_557357</name>
</gene>
<dbReference type="Gene3D" id="1.10.150.110">
    <property type="entry name" value="DNA polymerase beta, N-terminal domain-like"/>
    <property type="match status" value="1"/>
</dbReference>
<evidence type="ECO:0000256" key="13">
    <source>
        <dbReference type="PIRSR" id="PIRSR622312-50"/>
    </source>
</evidence>